<dbReference type="HOGENOM" id="CLU_000604_84_9_0"/>
<dbReference type="OrthoDB" id="57982at2"/>
<dbReference type="InterPro" id="IPR017871">
    <property type="entry name" value="ABC_transporter-like_CS"/>
</dbReference>
<feature type="domain" description="ABC transporter" evidence="9">
    <location>
        <begin position="311"/>
        <end position="538"/>
    </location>
</feature>
<dbReference type="InterPro" id="IPR003593">
    <property type="entry name" value="AAA+_ATPase"/>
</dbReference>
<keyword evidence="12" id="KW-1185">Reference proteome</keyword>
<dbReference type="InterPro" id="IPR027417">
    <property type="entry name" value="P-loop_NTPase"/>
</dbReference>
<dbReference type="PROSITE" id="PS00211">
    <property type="entry name" value="ABC_TRANSPORTER_1"/>
    <property type="match status" value="1"/>
</dbReference>
<dbReference type="Proteomes" id="UP000007575">
    <property type="component" value="Plasmid P1"/>
</dbReference>
<evidence type="ECO:0000313" key="11">
    <source>
        <dbReference type="EMBL" id="AFD27073.1"/>
    </source>
</evidence>
<dbReference type="InterPro" id="IPR039421">
    <property type="entry name" value="Type_1_exporter"/>
</dbReference>
<dbReference type="Gene3D" id="3.40.50.300">
    <property type="entry name" value="P-loop containing nucleotide triphosphate hydrolases"/>
    <property type="match status" value="1"/>
</dbReference>
<dbReference type="EMBL" id="CP002192">
    <property type="protein sequence ID" value="AFD27073.1"/>
    <property type="molecule type" value="Genomic_DNA"/>
</dbReference>
<dbReference type="SMART" id="SM00382">
    <property type="entry name" value="AAA"/>
    <property type="match status" value="1"/>
</dbReference>
<evidence type="ECO:0000259" key="10">
    <source>
        <dbReference type="PROSITE" id="PS50929"/>
    </source>
</evidence>
<feature type="compositionally biased region" description="Polar residues" evidence="7">
    <location>
        <begin position="533"/>
        <end position="546"/>
    </location>
</feature>
<keyword evidence="5 8" id="KW-1133">Transmembrane helix</keyword>
<dbReference type="GO" id="GO:0140359">
    <property type="term" value="F:ABC-type transporter activity"/>
    <property type="evidence" value="ECO:0007669"/>
    <property type="project" value="InterPro"/>
</dbReference>
<dbReference type="PATRIC" id="fig|745776.4.peg.3224"/>
<dbReference type="CDD" id="cd03228">
    <property type="entry name" value="ABCC_MRP_Like"/>
    <property type="match status" value="1"/>
</dbReference>
<keyword evidence="2 8" id="KW-0812">Transmembrane</keyword>
<dbReference type="SUPFAM" id="SSF52540">
    <property type="entry name" value="P-loop containing nucleoside triphosphate hydrolases"/>
    <property type="match status" value="1"/>
</dbReference>
<dbReference type="AlphaFoldDB" id="H8H154"/>
<dbReference type="GO" id="GO:0034040">
    <property type="term" value="F:ATPase-coupled lipid transmembrane transporter activity"/>
    <property type="evidence" value="ECO:0007669"/>
    <property type="project" value="TreeGrafter"/>
</dbReference>
<gene>
    <name evidence="11" type="primary">abcB</name>
    <name evidence="11" type="ordered locus">DGo_PA0187</name>
</gene>
<evidence type="ECO:0000313" key="12">
    <source>
        <dbReference type="Proteomes" id="UP000007575"/>
    </source>
</evidence>
<evidence type="ECO:0000256" key="2">
    <source>
        <dbReference type="ARBA" id="ARBA00022692"/>
    </source>
</evidence>
<evidence type="ECO:0000259" key="9">
    <source>
        <dbReference type="PROSITE" id="PS50893"/>
    </source>
</evidence>
<dbReference type="InterPro" id="IPR011527">
    <property type="entry name" value="ABC1_TM_dom"/>
</dbReference>
<feature type="region of interest" description="Disordered" evidence="7">
    <location>
        <begin position="522"/>
        <end position="546"/>
    </location>
</feature>
<evidence type="ECO:0000256" key="6">
    <source>
        <dbReference type="ARBA" id="ARBA00023136"/>
    </source>
</evidence>
<keyword evidence="6 8" id="KW-0472">Membrane</keyword>
<feature type="transmembrane region" description="Helical" evidence="8">
    <location>
        <begin position="252"/>
        <end position="273"/>
    </location>
</feature>
<evidence type="ECO:0000256" key="4">
    <source>
        <dbReference type="ARBA" id="ARBA00022840"/>
    </source>
</evidence>
<evidence type="ECO:0000256" key="5">
    <source>
        <dbReference type="ARBA" id="ARBA00022989"/>
    </source>
</evidence>
<keyword evidence="4" id="KW-0067">ATP-binding</keyword>
<dbReference type="Gene3D" id="1.20.1560.10">
    <property type="entry name" value="ABC transporter type 1, transmembrane domain"/>
    <property type="match status" value="1"/>
</dbReference>
<evidence type="ECO:0000256" key="7">
    <source>
        <dbReference type="SAM" id="MobiDB-lite"/>
    </source>
</evidence>
<dbReference type="PANTHER" id="PTHR24221">
    <property type="entry name" value="ATP-BINDING CASSETTE SUB-FAMILY B"/>
    <property type="match status" value="1"/>
</dbReference>
<dbReference type="GO" id="GO:0005524">
    <property type="term" value="F:ATP binding"/>
    <property type="evidence" value="ECO:0007669"/>
    <property type="project" value="UniProtKB-KW"/>
</dbReference>
<name>H8H154_DEIGI</name>
<feature type="transmembrane region" description="Helical" evidence="8">
    <location>
        <begin position="141"/>
        <end position="159"/>
    </location>
</feature>
<protein>
    <submittedName>
        <fullName evidence="11">ABC-type transport system for cytochrome bd biosynthesis, ATPase and permease component</fullName>
    </submittedName>
</protein>
<dbReference type="PANTHER" id="PTHR24221:SF654">
    <property type="entry name" value="ATP-BINDING CASSETTE SUB-FAMILY B MEMBER 6"/>
    <property type="match status" value="1"/>
</dbReference>
<feature type="transmembrane region" description="Helical" evidence="8">
    <location>
        <begin position="216"/>
        <end position="240"/>
    </location>
</feature>
<sequence length="546" mass="55763">MKGAALLAALAALCGVFLAATSGVLISRAALRPEVFLSLGVLATAVRALGLGRAGLRYAERLRGHAAALRLGEGLRLGLFDRFAASGRTLTTERSGDLLARAGEGVDARQFRPLRVTLPLVAFAAAVLVWSGWLLTLDAGLAGLAAVPLLLAALGVLALRGPAARAARQDMALTQEHGTLLLDTLAAGGEGAALRRPQLAALAAAQERAALTLARLGLAVALGQGVAFALALVGTLWRGAALVGAGGLSGPLLAAAVLGTAAAFDALSGLAAVPGAQARADLATEQDAQTLAAPPAAPAAPRPLPAGPLTVELRGVTLRRGGRAVLDGAALTLYPGERVALTGESGGGKTTLLRLIARDLDPDGGAVLASGTDLRDLDPAAWRGALSLHEQHAPVLDGTLRENLRLGAPAATEARLRALLDDLGLAHLPLDGWVGEGGTRLSGGERARVSLARALLRPSHLLLLDEPTAHLDPDTEAQVLAVLEREAAGRTLLLVTHRPAPLALAERVLELRGGQLWPLHRLTPAPPPPAQLGFQTEPSASRPESP</sequence>
<feature type="domain" description="ABC transmembrane type-1" evidence="10">
    <location>
        <begin position="3"/>
        <end position="273"/>
    </location>
</feature>
<proteinExistence type="predicted"/>
<evidence type="ECO:0000256" key="1">
    <source>
        <dbReference type="ARBA" id="ARBA00004651"/>
    </source>
</evidence>
<keyword evidence="11" id="KW-0614">Plasmid</keyword>
<feature type="transmembrane region" description="Helical" evidence="8">
    <location>
        <begin position="116"/>
        <end position="135"/>
    </location>
</feature>
<accession>H8H154</accession>
<dbReference type="InterPro" id="IPR036640">
    <property type="entry name" value="ABC1_TM_sf"/>
</dbReference>
<dbReference type="Pfam" id="PF00005">
    <property type="entry name" value="ABC_tran"/>
    <property type="match status" value="1"/>
</dbReference>
<reference evidence="11 12" key="1">
    <citation type="journal article" date="2012" name="PLoS ONE">
        <title>Genome sequence and transcriptome analysis of the radioresistant bacterium Deinococcus gobiensis: insights into the extreme environmental adaptations.</title>
        <authorList>
            <person name="Yuan M."/>
            <person name="Chen M."/>
            <person name="Zhang W."/>
            <person name="Lu W."/>
            <person name="Wang J."/>
            <person name="Yang M."/>
            <person name="Zhao P."/>
            <person name="Tang R."/>
            <person name="Li X."/>
            <person name="Hao Y."/>
            <person name="Zhou Z."/>
            <person name="Zhan Y."/>
            <person name="Yu H."/>
            <person name="Teng C."/>
            <person name="Yan Y."/>
            <person name="Ping S."/>
            <person name="Wang Y."/>
            <person name="Lin M."/>
        </authorList>
    </citation>
    <scope>NUCLEOTIDE SEQUENCE [LARGE SCALE GENOMIC DNA]</scope>
    <source>
        <strain evidence="12">DSM 21396 / JCM 16679 / CGMCC 1.7299 / I-0</strain>
        <plasmid evidence="11">P1</plasmid>
    </source>
</reference>
<evidence type="ECO:0000256" key="3">
    <source>
        <dbReference type="ARBA" id="ARBA00022741"/>
    </source>
</evidence>
<dbReference type="SUPFAM" id="SSF90123">
    <property type="entry name" value="ABC transporter transmembrane region"/>
    <property type="match status" value="1"/>
</dbReference>
<geneLocation type="plasmid" evidence="11 12">
    <name>P1</name>
</geneLocation>
<organism evidence="11 12">
    <name type="scientific">Deinococcus gobiensis (strain DSM 21396 / JCM 16679 / CGMCC 1.7299 / I-0)</name>
    <dbReference type="NCBI Taxonomy" id="745776"/>
    <lineage>
        <taxon>Bacteria</taxon>
        <taxon>Thermotogati</taxon>
        <taxon>Deinococcota</taxon>
        <taxon>Deinococci</taxon>
        <taxon>Deinococcales</taxon>
        <taxon>Deinococcaceae</taxon>
        <taxon>Deinococcus</taxon>
    </lineage>
</organism>
<dbReference type="InterPro" id="IPR003439">
    <property type="entry name" value="ABC_transporter-like_ATP-bd"/>
</dbReference>
<dbReference type="PROSITE" id="PS50893">
    <property type="entry name" value="ABC_TRANSPORTER_2"/>
    <property type="match status" value="1"/>
</dbReference>
<dbReference type="GO" id="GO:0016887">
    <property type="term" value="F:ATP hydrolysis activity"/>
    <property type="evidence" value="ECO:0007669"/>
    <property type="project" value="InterPro"/>
</dbReference>
<dbReference type="GO" id="GO:0005886">
    <property type="term" value="C:plasma membrane"/>
    <property type="evidence" value="ECO:0007669"/>
    <property type="project" value="UniProtKB-SubCell"/>
</dbReference>
<comment type="subcellular location">
    <subcellularLocation>
        <location evidence="1">Cell membrane</location>
        <topology evidence="1">Multi-pass membrane protein</topology>
    </subcellularLocation>
</comment>
<evidence type="ECO:0000256" key="8">
    <source>
        <dbReference type="SAM" id="Phobius"/>
    </source>
</evidence>
<dbReference type="RefSeq" id="WP_014695591.1">
    <property type="nucleotide sequence ID" value="NC_017805.1"/>
</dbReference>
<dbReference type="KEGG" id="dgo:DGo_PA0187"/>
<keyword evidence="3" id="KW-0547">Nucleotide-binding</keyword>
<dbReference type="PROSITE" id="PS50929">
    <property type="entry name" value="ABC_TM1F"/>
    <property type="match status" value="1"/>
</dbReference>